<proteinExistence type="predicted"/>
<evidence type="ECO:0008006" key="2">
    <source>
        <dbReference type="Google" id="ProtNLM"/>
    </source>
</evidence>
<dbReference type="EMBL" id="UINC01120067">
    <property type="protein sequence ID" value="SVC94313.1"/>
    <property type="molecule type" value="Genomic_DNA"/>
</dbReference>
<protein>
    <recommendedName>
        <fullName evidence="2">Gamma-glutamyltransferase</fullName>
    </recommendedName>
</protein>
<reference evidence="1" key="1">
    <citation type="submission" date="2018-05" db="EMBL/GenBank/DDBJ databases">
        <authorList>
            <person name="Lanie J.A."/>
            <person name="Ng W.-L."/>
            <person name="Kazmierczak K.M."/>
            <person name="Andrzejewski T.M."/>
            <person name="Davidsen T.M."/>
            <person name="Wayne K.J."/>
            <person name="Tettelin H."/>
            <person name="Glass J.I."/>
            <person name="Rusch D."/>
            <person name="Podicherti R."/>
            <person name="Tsui H.-C.T."/>
            <person name="Winkler M.E."/>
        </authorList>
    </citation>
    <scope>NUCLEOTIDE SEQUENCE</scope>
</reference>
<dbReference type="PANTHER" id="PTHR43199">
    <property type="entry name" value="GLUTATHIONE HYDROLASE"/>
    <property type="match status" value="1"/>
</dbReference>
<dbReference type="SUPFAM" id="SSF56235">
    <property type="entry name" value="N-terminal nucleophile aminohydrolases (Ntn hydrolases)"/>
    <property type="match status" value="1"/>
</dbReference>
<feature type="non-terminal residue" evidence="1">
    <location>
        <position position="127"/>
    </location>
</feature>
<dbReference type="InterPro" id="IPR029055">
    <property type="entry name" value="Ntn_hydrolases_N"/>
</dbReference>
<name>A0A382R9D1_9ZZZZ</name>
<dbReference type="InterPro" id="IPR051792">
    <property type="entry name" value="GGT_bact"/>
</dbReference>
<evidence type="ECO:0000313" key="1">
    <source>
        <dbReference type="EMBL" id="SVC94313.1"/>
    </source>
</evidence>
<dbReference type="PANTHER" id="PTHR43199:SF1">
    <property type="entry name" value="GLUTATHIONE HYDROLASE PROENZYME"/>
    <property type="match status" value="1"/>
</dbReference>
<dbReference type="Pfam" id="PF01019">
    <property type="entry name" value="G_glu_transpept"/>
    <property type="match status" value="1"/>
</dbReference>
<dbReference type="AlphaFoldDB" id="A0A382R9D1"/>
<organism evidence="1">
    <name type="scientific">marine metagenome</name>
    <dbReference type="NCBI Taxonomy" id="408172"/>
    <lineage>
        <taxon>unclassified sequences</taxon>
        <taxon>metagenomes</taxon>
        <taxon>ecological metagenomes</taxon>
    </lineage>
</organism>
<accession>A0A382R9D1</accession>
<sequence length="127" mass="13018">MSLYSAWKVNKEEVVAENGIVTSALPLSAEAGLSILKSGGNAIDAAVAIGFCNVVQEPYMASIGGMGYMLIHLAGEGRTIGVDFNGRAPKGTTDDMYEVLGPSTGAGYKTFDVVADANNTGPLSATV</sequence>
<gene>
    <name evidence="1" type="ORF">METZ01_LOCUS347167</name>
</gene>